<reference evidence="5" key="1">
    <citation type="journal article" date="2015" name="Nature">
        <title>Complex archaea that bridge the gap between prokaryotes and eukaryotes.</title>
        <authorList>
            <person name="Spang A."/>
            <person name="Saw J.H."/>
            <person name="Jorgensen S.L."/>
            <person name="Zaremba-Niedzwiedzka K."/>
            <person name="Martijn J."/>
            <person name="Lind A.E."/>
            <person name="van Eijk R."/>
            <person name="Schleper C."/>
            <person name="Guy L."/>
            <person name="Ettema T.J."/>
        </authorList>
    </citation>
    <scope>NUCLEOTIDE SEQUENCE</scope>
</reference>
<keyword evidence="3" id="KW-0238">DNA-binding</keyword>
<evidence type="ECO:0000313" key="5">
    <source>
        <dbReference type="EMBL" id="KKN62945.1"/>
    </source>
</evidence>
<evidence type="ECO:0000256" key="2">
    <source>
        <dbReference type="ARBA" id="ARBA00022801"/>
    </source>
</evidence>
<dbReference type="InterPro" id="IPR036279">
    <property type="entry name" value="5-3_exonuclease_C_sf"/>
</dbReference>
<dbReference type="GO" id="GO:0008409">
    <property type="term" value="F:5'-3' exonuclease activity"/>
    <property type="evidence" value="ECO:0007669"/>
    <property type="project" value="InterPro"/>
</dbReference>
<evidence type="ECO:0000259" key="4">
    <source>
        <dbReference type="SMART" id="SM00475"/>
    </source>
</evidence>
<evidence type="ECO:0000256" key="3">
    <source>
        <dbReference type="ARBA" id="ARBA00023125"/>
    </source>
</evidence>
<organism evidence="5">
    <name type="scientific">marine sediment metagenome</name>
    <dbReference type="NCBI Taxonomy" id="412755"/>
    <lineage>
        <taxon>unclassified sequences</taxon>
        <taxon>metagenomes</taxon>
        <taxon>ecological metagenomes</taxon>
    </lineage>
</organism>
<dbReference type="InterPro" id="IPR002421">
    <property type="entry name" value="5-3_exonuclease"/>
</dbReference>
<dbReference type="AlphaFoldDB" id="A0A0F9S2E1"/>
<dbReference type="GO" id="GO:0033567">
    <property type="term" value="P:DNA replication, Okazaki fragment processing"/>
    <property type="evidence" value="ECO:0007669"/>
    <property type="project" value="InterPro"/>
</dbReference>
<accession>A0A0F9S2E1</accession>
<dbReference type="GO" id="GO:0017108">
    <property type="term" value="F:5'-flap endonuclease activity"/>
    <property type="evidence" value="ECO:0007669"/>
    <property type="project" value="InterPro"/>
</dbReference>
<dbReference type="InterPro" id="IPR038969">
    <property type="entry name" value="FEN"/>
</dbReference>
<dbReference type="Gene3D" id="3.40.50.1010">
    <property type="entry name" value="5'-nuclease"/>
    <property type="match status" value="1"/>
</dbReference>
<comment type="caution">
    <text evidence="5">The sequence shown here is derived from an EMBL/GenBank/DDBJ whole genome shotgun (WGS) entry which is preliminary data.</text>
</comment>
<dbReference type="Pfam" id="PF02739">
    <property type="entry name" value="5_3_exonuc_N"/>
    <property type="match status" value="1"/>
</dbReference>
<dbReference type="EMBL" id="LAZR01000606">
    <property type="protein sequence ID" value="KKN62945.1"/>
    <property type="molecule type" value="Genomic_DNA"/>
</dbReference>
<proteinExistence type="predicted"/>
<dbReference type="InterPro" id="IPR020046">
    <property type="entry name" value="5-3_exonucl_a-hlix_arch_N"/>
</dbReference>
<dbReference type="SUPFAM" id="SSF88723">
    <property type="entry name" value="PIN domain-like"/>
    <property type="match status" value="1"/>
</dbReference>
<dbReference type="InterPro" id="IPR029060">
    <property type="entry name" value="PIN-like_dom_sf"/>
</dbReference>
<dbReference type="Pfam" id="PF01367">
    <property type="entry name" value="5_3_exonuc"/>
    <property type="match status" value="1"/>
</dbReference>
<gene>
    <name evidence="5" type="ORF">LCGC14_0506550</name>
</gene>
<dbReference type="InterPro" id="IPR020045">
    <property type="entry name" value="DNA_polI_H3TH"/>
</dbReference>
<feature type="domain" description="5'-3' exonuclease" evidence="4">
    <location>
        <begin position="1"/>
        <end position="270"/>
    </location>
</feature>
<dbReference type="CDD" id="cd09859">
    <property type="entry name" value="PIN_53EXO"/>
    <property type="match status" value="1"/>
</dbReference>
<dbReference type="PANTHER" id="PTHR42646:SF2">
    <property type="entry name" value="5'-3' EXONUCLEASE FAMILY PROTEIN"/>
    <property type="match status" value="1"/>
</dbReference>
<dbReference type="GO" id="GO:0003677">
    <property type="term" value="F:DNA binding"/>
    <property type="evidence" value="ECO:0007669"/>
    <property type="project" value="UniProtKB-KW"/>
</dbReference>
<dbReference type="Gene3D" id="1.10.150.20">
    <property type="entry name" value="5' to 3' exonuclease, C-terminal subdomain"/>
    <property type="match status" value="1"/>
</dbReference>
<dbReference type="CDD" id="cd09898">
    <property type="entry name" value="H3TH_53EXO"/>
    <property type="match status" value="1"/>
</dbReference>
<dbReference type="InterPro" id="IPR008918">
    <property type="entry name" value="HhH2"/>
</dbReference>
<dbReference type="SMART" id="SM00279">
    <property type="entry name" value="HhH2"/>
    <property type="match status" value="1"/>
</dbReference>
<dbReference type="SUPFAM" id="SSF47807">
    <property type="entry name" value="5' to 3' exonuclease, C-terminal subdomain"/>
    <property type="match status" value="1"/>
</dbReference>
<keyword evidence="2" id="KW-0378">Hydrolase</keyword>
<sequence length="326" mass="37049">MTLLIIDGNNMAHRVRHVFSLTNPDGTDVSVTYGFMHNIKALFNKFHPTACIVAWDGGIPRFRREVVPSYKANRTRDDEDDYANFIRQLQELATVALPSAGILNVRRRAMEADDIMYQAAFMAYMAFYEEVIIVSGDEDMFQVITMEDVYVYHPGKKAIIDEDYIEKECGVSVKDYVHWRALQGDTSDNIKGVPGIGPKRATEYFQKYKSLSGIINAAHGANPRGEISGKIGQNIRDFGIENLAKNVKVMALWADRTGARLAIIEELEYYQTANVKALKDYLFGNVFISLMEPDLYKNVRVLEEPRLCTTPLRTPVICEQRFPIEE</sequence>
<keyword evidence="1" id="KW-0540">Nuclease</keyword>
<dbReference type="SMART" id="SM00475">
    <property type="entry name" value="53EXOc"/>
    <property type="match status" value="1"/>
</dbReference>
<name>A0A0F9S2E1_9ZZZZ</name>
<evidence type="ECO:0000256" key="1">
    <source>
        <dbReference type="ARBA" id="ARBA00022722"/>
    </source>
</evidence>
<protein>
    <recommendedName>
        <fullName evidence="4">5'-3' exonuclease domain-containing protein</fullName>
    </recommendedName>
</protein>
<dbReference type="PANTHER" id="PTHR42646">
    <property type="entry name" value="FLAP ENDONUCLEASE XNI"/>
    <property type="match status" value="1"/>
</dbReference>